<gene>
    <name evidence="1" type="ORF">BET99_02005</name>
</gene>
<comment type="caution">
    <text evidence="1">The sequence shown here is derived from an EMBL/GenBank/DDBJ whole genome shotgun (WGS) entry which is preliminary data.</text>
</comment>
<proteinExistence type="predicted"/>
<accession>A0A1J5TKY2</accession>
<sequence length="87" mass="10178">MINLQISLAFFYIQKRFFHTMRRRHMLGTHDKTLCGWNVTVGELTQLKKMDTKYVNCKRCLEKLDGVSDILSLELKIKKKMGNISNG</sequence>
<dbReference type="AlphaFoldDB" id="A0A1J5TKY2"/>
<dbReference type="EMBL" id="MIYZ01000039">
    <property type="protein sequence ID" value="OIR21623.1"/>
    <property type="molecule type" value="Genomic_DNA"/>
</dbReference>
<name>A0A1J5TKY2_9ARCH</name>
<organism evidence="1 2">
    <name type="scientific">Marine Group III euryarchaeote CG-Epi2</name>
    <dbReference type="NCBI Taxonomy" id="1888996"/>
    <lineage>
        <taxon>Archaea</taxon>
        <taxon>Methanobacteriati</taxon>
        <taxon>Thermoplasmatota</taxon>
        <taxon>Thermoplasmata</taxon>
        <taxon>Candidatus Thermoprofundales</taxon>
    </lineage>
</organism>
<evidence type="ECO:0000313" key="2">
    <source>
        <dbReference type="Proteomes" id="UP000183615"/>
    </source>
</evidence>
<evidence type="ECO:0000313" key="1">
    <source>
        <dbReference type="EMBL" id="OIR21623.1"/>
    </source>
</evidence>
<dbReference type="Proteomes" id="UP000183615">
    <property type="component" value="Unassembled WGS sequence"/>
</dbReference>
<protein>
    <submittedName>
        <fullName evidence="1">Uncharacterized protein</fullName>
    </submittedName>
</protein>
<reference evidence="1 2" key="1">
    <citation type="submission" date="2016-08" db="EMBL/GenBank/DDBJ databases">
        <title>New Insights into Marine Group III Euryarchaeota, from dark to light.</title>
        <authorList>
            <person name="Haro-Moreno J.M."/>
            <person name="Rodriguez-Valera F."/>
            <person name="Lopez-Garcia P."/>
            <person name="Moreira D."/>
            <person name="Martin-Cuadrado A.B."/>
        </authorList>
    </citation>
    <scope>NUCLEOTIDE SEQUENCE [LARGE SCALE GENOMIC DNA]</scope>
    <source>
        <strain evidence="1">CG-Epi2</strain>
    </source>
</reference>